<dbReference type="EMBL" id="CP001034">
    <property type="protein sequence ID" value="ACB84997.1"/>
    <property type="molecule type" value="Genomic_DNA"/>
</dbReference>
<dbReference type="GO" id="GO:0006614">
    <property type="term" value="P:SRP-dependent cotranslational protein targeting to membrane"/>
    <property type="evidence" value="ECO:0007669"/>
    <property type="project" value="UniProtKB-UniRule"/>
</dbReference>
<keyword evidence="7" id="KW-1005">Bacterial flagellum biogenesis</keyword>
<keyword evidence="11" id="KW-1006">Bacterial flagellum protein export</keyword>
<feature type="region of interest" description="Disordered" evidence="15">
    <location>
        <begin position="130"/>
        <end position="156"/>
    </location>
</feature>
<comment type="subcellular location">
    <subcellularLocation>
        <location evidence="1">Cell membrane</location>
        <topology evidence="1">Peripheral membrane protein</topology>
        <orientation evidence="1">Cytoplasmic side</orientation>
    </subcellularLocation>
</comment>
<dbReference type="Proteomes" id="UP000001683">
    <property type="component" value="Chromosome"/>
</dbReference>
<dbReference type="GO" id="GO:0015031">
    <property type="term" value="P:protein transport"/>
    <property type="evidence" value="ECO:0007669"/>
    <property type="project" value="UniProtKB-KW"/>
</dbReference>
<dbReference type="InterPro" id="IPR003593">
    <property type="entry name" value="AAA+_ATPase"/>
</dbReference>
<evidence type="ECO:0000256" key="8">
    <source>
        <dbReference type="ARBA" id="ARBA00022927"/>
    </source>
</evidence>
<evidence type="ECO:0000259" key="17">
    <source>
        <dbReference type="SMART" id="SM00962"/>
    </source>
</evidence>
<accession>B2A367</accession>
<keyword evidence="4" id="KW-0813">Transport</keyword>
<evidence type="ECO:0000313" key="19">
    <source>
        <dbReference type="Proteomes" id="UP000001683"/>
    </source>
</evidence>
<dbReference type="SMART" id="SM00962">
    <property type="entry name" value="SRP54"/>
    <property type="match status" value="1"/>
</dbReference>
<dbReference type="InParanoid" id="B2A367"/>
<dbReference type="InterPro" id="IPR047040">
    <property type="entry name" value="FlhF__GTPase_dom"/>
</dbReference>
<feature type="domain" description="SRP54-type proteins GTP-binding" evidence="17">
    <location>
        <begin position="271"/>
        <end position="462"/>
    </location>
</feature>
<dbReference type="CDD" id="cd17873">
    <property type="entry name" value="FlhF"/>
    <property type="match status" value="1"/>
</dbReference>
<dbReference type="GO" id="GO:0005525">
    <property type="term" value="F:GTP binding"/>
    <property type="evidence" value="ECO:0007669"/>
    <property type="project" value="UniProtKB-UniRule"/>
</dbReference>
<keyword evidence="6" id="KW-0547">Nucleotide-binding</keyword>
<dbReference type="FunCoup" id="B2A367">
    <property type="interactions" value="60"/>
</dbReference>
<reference evidence="18 19" key="2">
    <citation type="journal article" date="2011" name="J. Bacteriol.">
        <title>Complete genome sequence of the anaerobic, halophilic alkalithermophile Natranaerobius thermophilus JW/NM-WN-LF.</title>
        <authorList>
            <person name="Zhao B."/>
            <person name="Mesbah N.M."/>
            <person name="Dalin E."/>
            <person name="Goodwin L."/>
            <person name="Nolan M."/>
            <person name="Pitluck S."/>
            <person name="Chertkov O."/>
            <person name="Brettin T.S."/>
            <person name="Han J."/>
            <person name="Larimer F.W."/>
            <person name="Land M.L."/>
            <person name="Hauser L."/>
            <person name="Kyrpides N."/>
            <person name="Wiegel J."/>
        </authorList>
    </citation>
    <scope>NUCLEOTIDE SEQUENCE [LARGE SCALE GENOMIC DNA]</scope>
    <source>
        <strain evidence="19">ATCC BAA-1301 / DSM 18059 / JW/NM-WN-LF</strain>
    </source>
</reference>
<feature type="region of interest" description="Disordered" evidence="15">
    <location>
        <begin position="73"/>
        <end position="111"/>
    </location>
</feature>
<keyword evidence="9" id="KW-0342">GTP-binding</keyword>
<evidence type="ECO:0000256" key="14">
    <source>
        <dbReference type="SAM" id="Coils"/>
    </source>
</evidence>
<evidence type="ECO:0000259" key="16">
    <source>
        <dbReference type="SMART" id="SM00382"/>
    </source>
</evidence>
<feature type="compositionally biased region" description="Polar residues" evidence="15">
    <location>
        <begin position="136"/>
        <end position="147"/>
    </location>
</feature>
<feature type="compositionally biased region" description="Polar residues" evidence="15">
    <location>
        <begin position="85"/>
        <end position="96"/>
    </location>
</feature>
<dbReference type="GO" id="GO:0005047">
    <property type="term" value="F:signal recognition particle binding"/>
    <property type="evidence" value="ECO:0007669"/>
    <property type="project" value="TreeGrafter"/>
</dbReference>
<evidence type="ECO:0000256" key="2">
    <source>
        <dbReference type="ARBA" id="ARBA00008531"/>
    </source>
</evidence>
<dbReference type="SUPFAM" id="SSF52540">
    <property type="entry name" value="P-loop containing nucleoside triphosphate hydrolases"/>
    <property type="match status" value="1"/>
</dbReference>
<evidence type="ECO:0000256" key="4">
    <source>
        <dbReference type="ARBA" id="ARBA00022448"/>
    </source>
</evidence>
<dbReference type="GO" id="GO:0005886">
    <property type="term" value="C:plasma membrane"/>
    <property type="evidence" value="ECO:0007669"/>
    <property type="project" value="UniProtKB-SubCell"/>
</dbReference>
<evidence type="ECO:0000256" key="1">
    <source>
        <dbReference type="ARBA" id="ARBA00004413"/>
    </source>
</evidence>
<evidence type="ECO:0000256" key="3">
    <source>
        <dbReference type="ARBA" id="ARBA00014919"/>
    </source>
</evidence>
<dbReference type="STRING" id="457570.Nther_1414"/>
<dbReference type="GO" id="GO:0044781">
    <property type="term" value="P:bacterial-type flagellum organization"/>
    <property type="evidence" value="ECO:0007669"/>
    <property type="project" value="UniProtKB-UniRule"/>
</dbReference>
<reference evidence="18 19" key="1">
    <citation type="submission" date="2008-04" db="EMBL/GenBank/DDBJ databases">
        <title>Complete sequence of chromosome of Natranaerobius thermophilus JW/NM-WN-LF.</title>
        <authorList>
            <consortium name="US DOE Joint Genome Institute"/>
            <person name="Copeland A."/>
            <person name="Lucas S."/>
            <person name="Lapidus A."/>
            <person name="Glavina del Rio T."/>
            <person name="Dalin E."/>
            <person name="Tice H."/>
            <person name="Bruce D."/>
            <person name="Goodwin L."/>
            <person name="Pitluck S."/>
            <person name="Chertkov O."/>
            <person name="Brettin T."/>
            <person name="Detter J.C."/>
            <person name="Han C."/>
            <person name="Kuske C.R."/>
            <person name="Schmutz J."/>
            <person name="Larimer F."/>
            <person name="Land M."/>
            <person name="Hauser L."/>
            <person name="Kyrpides N."/>
            <person name="Lykidis A."/>
            <person name="Mesbah N.M."/>
            <person name="Wiegel J."/>
        </authorList>
    </citation>
    <scope>NUCLEOTIDE SEQUENCE [LARGE SCALE GENOMIC DNA]</scope>
    <source>
        <strain evidence="19">ATCC BAA-1301 / DSM 18059 / JW/NM-WN-LF</strain>
    </source>
</reference>
<dbReference type="OrthoDB" id="9778554at2"/>
<protein>
    <recommendedName>
        <fullName evidence="3 13">Flagellar biosynthesis protein FlhF</fullName>
    </recommendedName>
</protein>
<dbReference type="Gene3D" id="1.20.120.1380">
    <property type="entry name" value="Flagellar FlhF biosynthesis protein, N domain"/>
    <property type="match status" value="1"/>
</dbReference>
<dbReference type="HOGENOM" id="CLU_009301_11_4_9"/>
<evidence type="ECO:0000256" key="9">
    <source>
        <dbReference type="ARBA" id="ARBA00023134"/>
    </source>
</evidence>
<dbReference type="KEGG" id="nth:Nther_1414"/>
<evidence type="ECO:0000256" key="12">
    <source>
        <dbReference type="ARBA" id="ARBA00025337"/>
    </source>
</evidence>
<comment type="function">
    <text evidence="12">Necessary for flagellar biosynthesis. May be involved in translocation of the flagellum.</text>
</comment>
<dbReference type="InterPro" id="IPR000897">
    <property type="entry name" value="SRP54_GTPase_dom"/>
</dbReference>
<proteinExistence type="inferred from homology"/>
<dbReference type="AlphaFoldDB" id="B2A367"/>
<sequence length="466" mass="53116">MKVKKYLANSEKEALEQIKAEMGNNAIILNTRRVKKGGFFGLFGKTMLEVTVANDAEAKTKFDNIAENKDDNKFSLTLPKHNSKSPKTQNSFSNHHPANMNNSNTNQNKKEQFKHLREIIEKRQQEYNNELDETSSTDVVHSVQGKTSPKIDEQITDKAQNSYSNTHNESLEELKNELNQTKDMMQTMMKEVRQSSFRDKLPEHVNKYYDLLLEHDVIDQLAQELISQTMKEMDFRGLEDEQAFVRELKTIIGKKLSEQVTPLKDKNTTGPRIISMIGPTGVGKTTTVAKLAARHTLMENAEVGLITIDTYRIAAVEQLKTYGDILSLPVEVVMTPQELKDAMHKLKDKDLIIIDTAGRSHKNEMQMKELKGFIETCEPHINHLVLSLGTKYKDLKNIIAKYNHINFNSLILTKTDETDNLGNLLNLLWEFQTGCSYVTTGQNVPDDLEEFSLEKLLDKILGENNE</sequence>
<keyword evidence="10" id="KW-0472">Membrane</keyword>
<dbReference type="GO" id="GO:0003924">
    <property type="term" value="F:GTPase activity"/>
    <property type="evidence" value="ECO:0007669"/>
    <property type="project" value="UniProtKB-UniRule"/>
</dbReference>
<dbReference type="InterPro" id="IPR020006">
    <property type="entry name" value="FlhF"/>
</dbReference>
<dbReference type="PANTHER" id="PTHR43134:SF3">
    <property type="entry name" value="FLAGELLAR BIOSYNTHESIS PROTEIN FLHF"/>
    <property type="match status" value="1"/>
</dbReference>
<evidence type="ECO:0000256" key="11">
    <source>
        <dbReference type="ARBA" id="ARBA00023225"/>
    </source>
</evidence>
<keyword evidence="5" id="KW-1003">Cell membrane</keyword>
<dbReference type="PANTHER" id="PTHR43134">
    <property type="entry name" value="SIGNAL RECOGNITION PARTICLE RECEPTOR SUBUNIT ALPHA"/>
    <property type="match status" value="1"/>
</dbReference>
<gene>
    <name evidence="18" type="ordered locus">Nther_1414</name>
</gene>
<keyword evidence="19" id="KW-1185">Reference proteome</keyword>
<feature type="coiled-coil region" evidence="14">
    <location>
        <begin position="164"/>
        <end position="191"/>
    </location>
</feature>
<evidence type="ECO:0000256" key="6">
    <source>
        <dbReference type="ARBA" id="ARBA00022741"/>
    </source>
</evidence>
<evidence type="ECO:0000256" key="7">
    <source>
        <dbReference type="ARBA" id="ARBA00022795"/>
    </source>
</evidence>
<dbReference type="NCBIfam" id="TIGR03499">
    <property type="entry name" value="FlhF"/>
    <property type="match status" value="1"/>
</dbReference>
<evidence type="ECO:0000256" key="10">
    <source>
        <dbReference type="ARBA" id="ARBA00023136"/>
    </source>
</evidence>
<dbReference type="SMART" id="SM00382">
    <property type="entry name" value="AAA"/>
    <property type="match status" value="1"/>
</dbReference>
<evidence type="ECO:0000256" key="13">
    <source>
        <dbReference type="NCBIfam" id="TIGR03499"/>
    </source>
</evidence>
<dbReference type="InterPro" id="IPR027417">
    <property type="entry name" value="P-loop_NTPase"/>
</dbReference>
<dbReference type="eggNOG" id="COG1419">
    <property type="taxonomic scope" value="Bacteria"/>
</dbReference>
<dbReference type="RefSeq" id="WP_012447871.1">
    <property type="nucleotide sequence ID" value="NC_010718.1"/>
</dbReference>
<keyword evidence="8" id="KW-0653">Protein transport</keyword>
<name>B2A367_NATTJ</name>
<dbReference type="FunFam" id="3.40.50.300:FF:000695">
    <property type="entry name" value="Flagellar biosynthesis regulator FlhF"/>
    <property type="match status" value="1"/>
</dbReference>
<dbReference type="Gene3D" id="3.40.50.300">
    <property type="entry name" value="P-loop containing nucleotide triphosphate hydrolases"/>
    <property type="match status" value="1"/>
</dbReference>
<evidence type="ECO:0000256" key="5">
    <source>
        <dbReference type="ARBA" id="ARBA00022475"/>
    </source>
</evidence>
<dbReference type="Pfam" id="PF00448">
    <property type="entry name" value="SRP54"/>
    <property type="match status" value="1"/>
</dbReference>
<keyword evidence="14" id="KW-0175">Coiled coil</keyword>
<organism evidence="18 19">
    <name type="scientific">Natranaerobius thermophilus (strain ATCC BAA-1301 / DSM 18059 / JW/NM-WN-LF)</name>
    <dbReference type="NCBI Taxonomy" id="457570"/>
    <lineage>
        <taxon>Bacteria</taxon>
        <taxon>Bacillati</taxon>
        <taxon>Bacillota</taxon>
        <taxon>Clostridia</taxon>
        <taxon>Natranaerobiales</taxon>
        <taxon>Natranaerobiaceae</taxon>
        <taxon>Natranaerobius</taxon>
    </lineage>
</organism>
<evidence type="ECO:0000256" key="15">
    <source>
        <dbReference type="SAM" id="MobiDB-lite"/>
    </source>
</evidence>
<comment type="similarity">
    <text evidence="2">Belongs to the GTP-binding SRP family.</text>
</comment>
<feature type="domain" description="AAA+ ATPase" evidence="16">
    <location>
        <begin position="270"/>
        <end position="435"/>
    </location>
</feature>
<evidence type="ECO:0000313" key="18">
    <source>
        <dbReference type="EMBL" id="ACB84997.1"/>
    </source>
</evidence>